<organism evidence="9 10">
    <name type="scientific">Intoshia linei</name>
    <dbReference type="NCBI Taxonomy" id="1819745"/>
    <lineage>
        <taxon>Eukaryota</taxon>
        <taxon>Metazoa</taxon>
        <taxon>Spiralia</taxon>
        <taxon>Lophotrochozoa</taxon>
        <taxon>Mesozoa</taxon>
        <taxon>Orthonectida</taxon>
        <taxon>Rhopaluridae</taxon>
        <taxon>Intoshia</taxon>
    </lineage>
</organism>
<sequence>MFSIFRNLIKFSSRLNKNRWKSGNSKHNYAKTDKKADSRMLYRKIVTNWCLTISIFMLGFAYAGVPLYQRFCKQSIGAGGQVADAANFQKKKKPGLVDKLKNSGHLKSKKVYTVHFYADVYSNMAWNFRPAQKTVKVAAGETALAFYKAKNPSDEPIIGISTYSVHPSSAGLHFNKIQCFCFEDQLLNAHEEVDLPIFFFLDPDIENEETMKGVTDIYLSYTFFKSKNNSIFNIPQKIPIKI</sequence>
<evidence type="ECO:0000256" key="6">
    <source>
        <dbReference type="ARBA" id="ARBA00063165"/>
    </source>
</evidence>
<feature type="transmembrane region" description="Helical" evidence="8">
    <location>
        <begin position="45"/>
        <end position="65"/>
    </location>
</feature>
<dbReference type="FunFam" id="2.60.370.10:FF:000001">
    <property type="entry name" value="COX11 cytochrome c oxidase assembly homolog"/>
    <property type="match status" value="1"/>
</dbReference>
<comment type="caution">
    <text evidence="9">The sequence shown here is derived from an EMBL/GenBank/DDBJ whole genome shotgun (WGS) entry which is preliminary data.</text>
</comment>
<comment type="subunit">
    <text evidence="6">Interacts with CNNM4/ACDP4. Interacts with RANBP2.</text>
</comment>
<evidence type="ECO:0000256" key="4">
    <source>
        <dbReference type="ARBA" id="ARBA00022989"/>
    </source>
</evidence>
<keyword evidence="4 8" id="KW-1133">Transmembrane helix</keyword>
<dbReference type="OrthoDB" id="1704689at2759"/>
<evidence type="ECO:0000256" key="1">
    <source>
        <dbReference type="ARBA" id="ARBA00004007"/>
    </source>
</evidence>
<evidence type="ECO:0000256" key="7">
    <source>
        <dbReference type="ARBA" id="ARBA00068998"/>
    </source>
</evidence>
<dbReference type="Pfam" id="PF04442">
    <property type="entry name" value="CtaG_Cox11"/>
    <property type="match status" value="1"/>
</dbReference>
<dbReference type="GO" id="GO:0005743">
    <property type="term" value="C:mitochondrial inner membrane"/>
    <property type="evidence" value="ECO:0007669"/>
    <property type="project" value="UniProtKB-SubCell"/>
</dbReference>
<proteinExistence type="predicted"/>
<evidence type="ECO:0000256" key="8">
    <source>
        <dbReference type="SAM" id="Phobius"/>
    </source>
</evidence>
<dbReference type="Gene3D" id="2.60.370.10">
    <property type="entry name" value="Ctag/Cox11"/>
    <property type="match status" value="1"/>
</dbReference>
<keyword evidence="5 8" id="KW-0472">Membrane</keyword>
<keyword evidence="3 8" id="KW-0812">Transmembrane</keyword>
<reference evidence="9 10" key="1">
    <citation type="submission" date="2016-04" db="EMBL/GenBank/DDBJ databases">
        <title>The genome of Intoshia linei affirms orthonectids as highly simplified spiralians.</title>
        <authorList>
            <person name="Mikhailov K.V."/>
            <person name="Slusarev G.S."/>
            <person name="Nikitin M.A."/>
            <person name="Logacheva M.D."/>
            <person name="Penin A."/>
            <person name="Aleoshin V."/>
            <person name="Panchin Y.V."/>
        </authorList>
    </citation>
    <scope>NUCLEOTIDE SEQUENCE [LARGE SCALE GENOMIC DNA]</scope>
    <source>
        <strain evidence="9">Intl2013</strain>
        <tissue evidence="9">Whole animal</tissue>
    </source>
</reference>
<protein>
    <recommendedName>
        <fullName evidence="7">Cytochrome c oxidase assembly protein COX11, mitochondrial</fullName>
    </recommendedName>
</protein>
<gene>
    <name evidence="9" type="ORF">A3Q56_01064</name>
</gene>
<name>A0A177BC18_9BILA</name>
<dbReference type="PANTHER" id="PTHR21320">
    <property type="entry name" value="CYTOCHROME C OXIDASE ASSEMBLY PROTEIN COX11-RELATED"/>
    <property type="match status" value="1"/>
</dbReference>
<dbReference type="EMBL" id="LWCA01000072">
    <property type="protein sequence ID" value="OAF71193.1"/>
    <property type="molecule type" value="Genomic_DNA"/>
</dbReference>
<comment type="subcellular location">
    <subcellularLocation>
        <location evidence="2">Mitochondrion inner membrane</location>
        <topology evidence="2">Single-pass membrane protein</topology>
        <orientation evidence="2">Intermembrane side</orientation>
    </subcellularLocation>
</comment>
<evidence type="ECO:0000313" key="10">
    <source>
        <dbReference type="Proteomes" id="UP000078046"/>
    </source>
</evidence>
<evidence type="ECO:0000313" key="9">
    <source>
        <dbReference type="EMBL" id="OAF71193.1"/>
    </source>
</evidence>
<accession>A0A177BC18</accession>
<comment type="function">
    <text evidence="1">Exerts its effect at some terminal stage of cytochrome c oxidase synthesis, probably by being involved in the insertion of the copper B into subunit I.</text>
</comment>
<dbReference type="Proteomes" id="UP000078046">
    <property type="component" value="Unassembled WGS sequence"/>
</dbReference>
<dbReference type="InterPro" id="IPR007533">
    <property type="entry name" value="Cyt_c_oxidase_assmbl_CtaG"/>
</dbReference>
<evidence type="ECO:0000256" key="2">
    <source>
        <dbReference type="ARBA" id="ARBA00004243"/>
    </source>
</evidence>
<evidence type="ECO:0000256" key="3">
    <source>
        <dbReference type="ARBA" id="ARBA00022692"/>
    </source>
</evidence>
<dbReference type="PANTHER" id="PTHR21320:SF3">
    <property type="entry name" value="CYTOCHROME C OXIDASE ASSEMBLY PROTEIN COX11, MITOCHONDRIAL-RELATED"/>
    <property type="match status" value="1"/>
</dbReference>
<dbReference type="InterPro" id="IPR023471">
    <property type="entry name" value="CtaG/Cox11_dom_sf"/>
</dbReference>
<dbReference type="AlphaFoldDB" id="A0A177BC18"/>
<evidence type="ECO:0000256" key="5">
    <source>
        <dbReference type="ARBA" id="ARBA00023136"/>
    </source>
</evidence>
<dbReference type="GO" id="GO:0005507">
    <property type="term" value="F:copper ion binding"/>
    <property type="evidence" value="ECO:0007669"/>
    <property type="project" value="InterPro"/>
</dbReference>
<dbReference type="NCBIfam" id="NF003465">
    <property type="entry name" value="PRK05089.1"/>
    <property type="match status" value="1"/>
</dbReference>
<keyword evidence="10" id="KW-1185">Reference proteome</keyword>
<dbReference type="SUPFAM" id="SSF110111">
    <property type="entry name" value="Ctag/Cox11"/>
    <property type="match status" value="1"/>
</dbReference>